<name>A0AAE7WMH5_9CAUD</name>
<evidence type="ECO:0000313" key="2">
    <source>
        <dbReference type="Proteomes" id="UP000827261"/>
    </source>
</evidence>
<accession>A0AAE7WMH5</accession>
<protein>
    <submittedName>
        <fullName evidence="1">Uncharacterized protein</fullName>
    </submittedName>
</protein>
<dbReference type="EMBL" id="MZ326861">
    <property type="protein sequence ID" value="QYW02206.1"/>
    <property type="molecule type" value="Genomic_DNA"/>
</dbReference>
<evidence type="ECO:0000313" key="1">
    <source>
        <dbReference type="EMBL" id="QYW02206.1"/>
    </source>
</evidence>
<sequence>MAVINEMLWPDDEHMVVDHQHAVGRQLGDRSKWIYWDMHIPSYVMPRHLVVDDFGNLTPIGD</sequence>
<proteinExistence type="predicted"/>
<dbReference type="Proteomes" id="UP000827261">
    <property type="component" value="Segment"/>
</dbReference>
<keyword evidence="2" id="KW-1185">Reference proteome</keyword>
<gene>
    <name evidence="1" type="ORF">CPT_Philippe_007</name>
</gene>
<organism evidence="1 2">
    <name type="scientific">Stenotrophomonas phage Philippe</name>
    <dbReference type="NCBI Taxonomy" id="2859655"/>
    <lineage>
        <taxon>Viruses</taxon>
        <taxon>Duplodnaviria</taxon>
        <taxon>Heunggongvirae</taxon>
        <taxon>Uroviricota</taxon>
        <taxon>Caudoviricetes</taxon>
        <taxon>Schitoviridae</taxon>
        <taxon>Philippevirus</taxon>
        <taxon>Philippevirus philippe</taxon>
    </lineage>
</organism>
<reference evidence="1" key="1">
    <citation type="submission" date="2021-06" db="EMBL/GenBank/DDBJ databases">
        <title>Complete genome sequence of Stenotrophomonas maltophilia phage Philippe.</title>
        <authorList>
            <person name="Vallavanatt I."/>
            <person name="Bartz M."/>
            <person name="Clark J."/>
            <person name="Burrowes B."/>
            <person name="Liu M."/>
            <person name="Gill J."/>
        </authorList>
    </citation>
    <scope>NUCLEOTIDE SEQUENCE</scope>
</reference>